<dbReference type="InterPro" id="IPR011990">
    <property type="entry name" value="TPR-like_helical_dom_sf"/>
</dbReference>
<protein>
    <recommendedName>
        <fullName evidence="5">Pentatricopeptide repeat-containing protein</fullName>
    </recommendedName>
</protein>
<gene>
    <name evidence="3" type="ORF">RHGRI_015074</name>
</gene>
<feature type="repeat" description="PPR" evidence="2">
    <location>
        <begin position="44"/>
        <end position="78"/>
    </location>
</feature>
<reference evidence="3" key="1">
    <citation type="submission" date="2020-08" db="EMBL/GenBank/DDBJ databases">
        <title>Plant Genome Project.</title>
        <authorList>
            <person name="Zhang R.-G."/>
        </authorList>
    </citation>
    <scope>NUCLEOTIDE SEQUENCE</scope>
    <source>
        <strain evidence="3">WSP0</strain>
        <tissue evidence="3">Leaf</tissue>
    </source>
</reference>
<keyword evidence="1" id="KW-0677">Repeat</keyword>
<dbReference type="AlphaFoldDB" id="A0AAV6KBX2"/>
<evidence type="ECO:0000313" key="3">
    <source>
        <dbReference type="EMBL" id="KAG5549983.1"/>
    </source>
</evidence>
<proteinExistence type="predicted"/>
<evidence type="ECO:0000313" key="4">
    <source>
        <dbReference type="Proteomes" id="UP000823749"/>
    </source>
</evidence>
<dbReference type="Pfam" id="PF01535">
    <property type="entry name" value="PPR"/>
    <property type="match status" value="1"/>
</dbReference>
<evidence type="ECO:0000256" key="1">
    <source>
        <dbReference type="ARBA" id="ARBA00022737"/>
    </source>
</evidence>
<dbReference type="Gene3D" id="1.25.40.10">
    <property type="entry name" value="Tetratricopeptide repeat domain"/>
    <property type="match status" value="1"/>
</dbReference>
<sequence length="398" mass="43775">MGAAARMSSPAPIARVANTPLPADSVIGTRIGDVVNGLRPEGGKKGACSTLVSGLQRKGFVDEALMVFRQFKDKGIDLNALSCTYWITACSRNGKDMEAFGPIQTDANCWGCTRNLVSWNAILGGYANAWKSYAIEIFQLIQRSGQPDLVSFTEKILLYGPMSSIFGHCFEKRWFDVTCSSDIFKPMQEMWKGCMMLLNNNVKEKPVGTMSSHCRLTWSSDFRLDPEPSFCFCNRLHKSCSSVNGNCRNPQHVSLPTCMHVIDSCSNPNSSLGKANLILAISLQIIVFDFLSLFAGDYDSDANIEKNLRSKPLPHLLTGYQFRLLAIPQNNTCNKRTIGKHVSSSSPPRPLSAIILGGTNLIFLVKLVPESSSVFIFKADSWKSTLHGDKLASRNIGL</sequence>
<name>A0AAV6KBX2_9ERIC</name>
<organism evidence="3 4">
    <name type="scientific">Rhododendron griersonianum</name>
    <dbReference type="NCBI Taxonomy" id="479676"/>
    <lineage>
        <taxon>Eukaryota</taxon>
        <taxon>Viridiplantae</taxon>
        <taxon>Streptophyta</taxon>
        <taxon>Embryophyta</taxon>
        <taxon>Tracheophyta</taxon>
        <taxon>Spermatophyta</taxon>
        <taxon>Magnoliopsida</taxon>
        <taxon>eudicotyledons</taxon>
        <taxon>Gunneridae</taxon>
        <taxon>Pentapetalae</taxon>
        <taxon>asterids</taxon>
        <taxon>Ericales</taxon>
        <taxon>Ericaceae</taxon>
        <taxon>Ericoideae</taxon>
        <taxon>Rhodoreae</taxon>
        <taxon>Rhododendron</taxon>
    </lineage>
</organism>
<dbReference type="PROSITE" id="PS51375">
    <property type="entry name" value="PPR"/>
    <property type="match status" value="1"/>
</dbReference>
<dbReference type="EMBL" id="JACTNZ010000005">
    <property type="protein sequence ID" value="KAG5549983.1"/>
    <property type="molecule type" value="Genomic_DNA"/>
</dbReference>
<evidence type="ECO:0000256" key="2">
    <source>
        <dbReference type="PROSITE-ProRule" id="PRU00708"/>
    </source>
</evidence>
<dbReference type="InterPro" id="IPR002885">
    <property type="entry name" value="PPR_rpt"/>
</dbReference>
<keyword evidence="4" id="KW-1185">Reference proteome</keyword>
<dbReference type="NCBIfam" id="TIGR00756">
    <property type="entry name" value="PPR"/>
    <property type="match status" value="1"/>
</dbReference>
<accession>A0AAV6KBX2</accession>
<dbReference type="Proteomes" id="UP000823749">
    <property type="component" value="Chromosome 5"/>
</dbReference>
<comment type="caution">
    <text evidence="3">The sequence shown here is derived from an EMBL/GenBank/DDBJ whole genome shotgun (WGS) entry which is preliminary data.</text>
</comment>
<evidence type="ECO:0008006" key="5">
    <source>
        <dbReference type="Google" id="ProtNLM"/>
    </source>
</evidence>